<dbReference type="Pfam" id="PF00400">
    <property type="entry name" value="WD40"/>
    <property type="match status" value="2"/>
</dbReference>
<dbReference type="PROSITE" id="PS50082">
    <property type="entry name" value="WD_REPEATS_2"/>
    <property type="match status" value="1"/>
</dbReference>
<dbReference type="InterPro" id="IPR001680">
    <property type="entry name" value="WD40_rpt"/>
</dbReference>
<dbReference type="GO" id="GO:0007035">
    <property type="term" value="P:vacuolar acidification"/>
    <property type="evidence" value="ECO:0007669"/>
    <property type="project" value="TreeGrafter"/>
</dbReference>
<dbReference type="PANTHER" id="PTHR13950:SF9">
    <property type="entry name" value="RABCONNECTIN-3A"/>
    <property type="match status" value="1"/>
</dbReference>
<proteinExistence type="predicted"/>
<name>A0A820PAX7_9BILA</name>
<feature type="repeat" description="WD" evidence="1">
    <location>
        <begin position="75"/>
        <end position="108"/>
    </location>
</feature>
<evidence type="ECO:0000313" key="3">
    <source>
        <dbReference type="Proteomes" id="UP000663881"/>
    </source>
</evidence>
<evidence type="ECO:0000313" key="2">
    <source>
        <dbReference type="EMBL" id="CAF4401816.1"/>
    </source>
</evidence>
<evidence type="ECO:0000256" key="1">
    <source>
        <dbReference type="PROSITE-ProRule" id="PRU00221"/>
    </source>
</evidence>
<dbReference type="InterPro" id="IPR015943">
    <property type="entry name" value="WD40/YVTN_repeat-like_dom_sf"/>
</dbReference>
<dbReference type="SMART" id="SM00320">
    <property type="entry name" value="WD40"/>
    <property type="match status" value="2"/>
</dbReference>
<organism evidence="2 3">
    <name type="scientific">Adineta steineri</name>
    <dbReference type="NCBI Taxonomy" id="433720"/>
    <lineage>
        <taxon>Eukaryota</taxon>
        <taxon>Metazoa</taxon>
        <taxon>Spiralia</taxon>
        <taxon>Gnathifera</taxon>
        <taxon>Rotifera</taxon>
        <taxon>Eurotatoria</taxon>
        <taxon>Bdelloidea</taxon>
        <taxon>Adinetida</taxon>
        <taxon>Adinetidae</taxon>
        <taxon>Adineta</taxon>
    </lineage>
</organism>
<dbReference type="InterPro" id="IPR052208">
    <property type="entry name" value="DmX-like/RAVE_component"/>
</dbReference>
<protein>
    <recommendedName>
        <fullName evidence="4">DmX-like protein 2</fullName>
    </recommendedName>
</protein>
<dbReference type="SUPFAM" id="SSF50978">
    <property type="entry name" value="WD40 repeat-like"/>
    <property type="match status" value="1"/>
</dbReference>
<reference evidence="2" key="1">
    <citation type="submission" date="2021-02" db="EMBL/GenBank/DDBJ databases">
        <authorList>
            <person name="Nowell W R."/>
        </authorList>
    </citation>
    <scope>NUCLEOTIDE SEQUENCE</scope>
</reference>
<sequence>TLLATCGLSNDQQNVAIWDTLMPTSRANITSFACHETHGAQCLAYSQSNQLLISGGKQGDICIFDLRQRKRLATSQAHDSHLKTFCLDPLEKYYVTGSAKGNIKIWRLLGCELVHCYYGEHFRRGFLHSQISGVNHLHLTTSRH</sequence>
<dbReference type="Gene3D" id="2.130.10.10">
    <property type="entry name" value="YVTN repeat-like/Quinoprotein amine dehydrogenase"/>
    <property type="match status" value="1"/>
</dbReference>
<comment type="caution">
    <text evidence="2">The sequence shown here is derived from an EMBL/GenBank/DDBJ whole genome shotgun (WGS) entry which is preliminary data.</text>
</comment>
<dbReference type="Proteomes" id="UP000663881">
    <property type="component" value="Unassembled WGS sequence"/>
</dbReference>
<dbReference type="GO" id="GO:0043291">
    <property type="term" value="C:RAVE complex"/>
    <property type="evidence" value="ECO:0007669"/>
    <property type="project" value="TreeGrafter"/>
</dbReference>
<dbReference type="PANTHER" id="PTHR13950">
    <property type="entry name" value="RABCONNECTIN-RELATED"/>
    <property type="match status" value="1"/>
</dbReference>
<evidence type="ECO:0008006" key="4">
    <source>
        <dbReference type="Google" id="ProtNLM"/>
    </source>
</evidence>
<dbReference type="AlphaFoldDB" id="A0A820PAX7"/>
<keyword evidence="1" id="KW-0853">WD repeat</keyword>
<dbReference type="InterPro" id="IPR036322">
    <property type="entry name" value="WD40_repeat_dom_sf"/>
</dbReference>
<gene>
    <name evidence="2" type="ORF">OKA104_LOCUS51440</name>
</gene>
<dbReference type="EMBL" id="CAJOAY010027871">
    <property type="protein sequence ID" value="CAF4401816.1"/>
    <property type="molecule type" value="Genomic_DNA"/>
</dbReference>
<feature type="non-terminal residue" evidence="2">
    <location>
        <position position="144"/>
    </location>
</feature>
<feature type="non-terminal residue" evidence="2">
    <location>
        <position position="1"/>
    </location>
</feature>
<accession>A0A820PAX7</accession>